<dbReference type="AlphaFoldDB" id="A0A194QRM4"/>
<evidence type="ECO:0000313" key="8">
    <source>
        <dbReference type="EMBL" id="KPJ07630.1"/>
    </source>
</evidence>
<dbReference type="InterPro" id="IPR003599">
    <property type="entry name" value="Ig_sub"/>
</dbReference>
<dbReference type="Pfam" id="PF08205">
    <property type="entry name" value="C2-set_2"/>
    <property type="match status" value="1"/>
</dbReference>
<keyword evidence="6" id="KW-0732">Signal</keyword>
<reference evidence="8 9" key="1">
    <citation type="journal article" date="2015" name="Nat. Commun.">
        <title>Outbred genome sequencing and CRISPR/Cas9 gene editing in butterflies.</title>
        <authorList>
            <person name="Li X."/>
            <person name="Fan D."/>
            <person name="Zhang W."/>
            <person name="Liu G."/>
            <person name="Zhang L."/>
            <person name="Zhao L."/>
            <person name="Fang X."/>
            <person name="Chen L."/>
            <person name="Dong Y."/>
            <person name="Chen Y."/>
            <person name="Ding Y."/>
            <person name="Zhao R."/>
            <person name="Feng M."/>
            <person name="Zhu Y."/>
            <person name="Feng Y."/>
            <person name="Jiang X."/>
            <person name="Zhu D."/>
            <person name="Xiang H."/>
            <person name="Feng X."/>
            <person name="Li S."/>
            <person name="Wang J."/>
            <person name="Zhang G."/>
            <person name="Kronforst M.R."/>
            <person name="Wang W."/>
        </authorList>
    </citation>
    <scope>NUCLEOTIDE SEQUENCE [LARGE SCALE GENOMIC DNA]</scope>
    <source>
        <strain evidence="8">Ya'a_city_454_Pm</strain>
        <tissue evidence="8">Whole body</tissue>
    </source>
</reference>
<name>A0A194QRM4_PAPMA</name>
<dbReference type="InterPro" id="IPR007110">
    <property type="entry name" value="Ig-like_dom"/>
</dbReference>
<dbReference type="Pfam" id="PF07686">
    <property type="entry name" value="V-set"/>
    <property type="match status" value="1"/>
</dbReference>
<feature type="chain" id="PRO_5008264573" description="Ig-like domain-containing protein" evidence="6">
    <location>
        <begin position="21"/>
        <end position="305"/>
    </location>
</feature>
<dbReference type="GO" id="GO:0016020">
    <property type="term" value="C:membrane"/>
    <property type="evidence" value="ECO:0007669"/>
    <property type="project" value="UniProtKB-SubCell"/>
</dbReference>
<evidence type="ECO:0000256" key="3">
    <source>
        <dbReference type="ARBA" id="ARBA00022989"/>
    </source>
</evidence>
<dbReference type="InterPro" id="IPR013106">
    <property type="entry name" value="Ig_V-set"/>
</dbReference>
<dbReference type="PANTHER" id="PTHR21261:SF14">
    <property type="entry name" value="BEATEN PATH IV, ISOFORM B"/>
    <property type="match status" value="1"/>
</dbReference>
<sequence length="305" mass="34255">MKSVVLISFVILTLVKVSICLRVVGLSVPGLKQRGESVTMTCDYDLEGGRLYSVKWYRDNEEFYRYMPRLRPPQHAHRLDGVKVDVERSSARRVHLRDLTLKSRGLYRCEVSEEAPSFHSAQSEAFMEVYYFSRDNPRISGHEQPYTIDEPLDVNCSSAKAFPAPELQWYINGEKVIERGLLIAYGAKPVSQGLLISTLGLKAPAKPNMRITCIASIGTHKRERSVVIERGLLVAYGAKPVSQGLLISTLGLKAPAKPDMRITCIASIGTHKRERSVVIVSFTEQFANLKKEKTPLAFTRRKTTT</sequence>
<dbReference type="FunFam" id="2.60.40.10:FF:000437">
    <property type="entry name" value="Beat-IIIc, isoform A"/>
    <property type="match status" value="1"/>
</dbReference>
<evidence type="ECO:0000256" key="2">
    <source>
        <dbReference type="ARBA" id="ARBA00022692"/>
    </source>
</evidence>
<keyword evidence="3" id="KW-1133">Transmembrane helix</keyword>
<evidence type="ECO:0000256" key="5">
    <source>
        <dbReference type="ARBA" id="ARBA00023157"/>
    </source>
</evidence>
<evidence type="ECO:0000256" key="6">
    <source>
        <dbReference type="SAM" id="SignalP"/>
    </source>
</evidence>
<feature type="domain" description="Ig-like" evidence="7">
    <location>
        <begin position="35"/>
        <end position="128"/>
    </location>
</feature>
<keyword evidence="4" id="KW-0472">Membrane</keyword>
<comment type="subcellular location">
    <subcellularLocation>
        <location evidence="1">Membrane</location>
        <topology evidence="1">Single-pass membrane protein</topology>
    </subcellularLocation>
</comment>
<dbReference type="STRING" id="76193.A0A194QRM4"/>
<dbReference type="PROSITE" id="PS50835">
    <property type="entry name" value="IG_LIKE"/>
    <property type="match status" value="2"/>
</dbReference>
<dbReference type="Gene3D" id="2.60.40.10">
    <property type="entry name" value="Immunoglobulins"/>
    <property type="match status" value="2"/>
</dbReference>
<dbReference type="SMART" id="SM00409">
    <property type="entry name" value="IG"/>
    <property type="match status" value="1"/>
</dbReference>
<dbReference type="EMBL" id="KQ461181">
    <property type="protein sequence ID" value="KPJ07630.1"/>
    <property type="molecule type" value="Genomic_DNA"/>
</dbReference>
<dbReference type="Proteomes" id="UP000053240">
    <property type="component" value="Unassembled WGS sequence"/>
</dbReference>
<organism evidence="8 9">
    <name type="scientific">Papilio machaon</name>
    <name type="common">Old World swallowtail butterfly</name>
    <dbReference type="NCBI Taxonomy" id="76193"/>
    <lineage>
        <taxon>Eukaryota</taxon>
        <taxon>Metazoa</taxon>
        <taxon>Ecdysozoa</taxon>
        <taxon>Arthropoda</taxon>
        <taxon>Hexapoda</taxon>
        <taxon>Insecta</taxon>
        <taxon>Pterygota</taxon>
        <taxon>Neoptera</taxon>
        <taxon>Endopterygota</taxon>
        <taxon>Lepidoptera</taxon>
        <taxon>Glossata</taxon>
        <taxon>Ditrysia</taxon>
        <taxon>Papilionoidea</taxon>
        <taxon>Papilionidae</taxon>
        <taxon>Papilioninae</taxon>
        <taxon>Papilio</taxon>
    </lineage>
</organism>
<keyword evidence="9" id="KW-1185">Reference proteome</keyword>
<dbReference type="InterPro" id="IPR013162">
    <property type="entry name" value="CD80_C2-set"/>
</dbReference>
<evidence type="ECO:0000256" key="4">
    <source>
        <dbReference type="ARBA" id="ARBA00023136"/>
    </source>
</evidence>
<dbReference type="SUPFAM" id="SSF48726">
    <property type="entry name" value="Immunoglobulin"/>
    <property type="match status" value="1"/>
</dbReference>
<evidence type="ECO:0000259" key="7">
    <source>
        <dbReference type="PROSITE" id="PS50835"/>
    </source>
</evidence>
<keyword evidence="5" id="KW-1015">Disulfide bond</keyword>
<protein>
    <recommendedName>
        <fullName evidence="7">Ig-like domain-containing protein</fullName>
    </recommendedName>
</protein>
<gene>
    <name evidence="8" type="ORF">RR48_11186</name>
</gene>
<keyword evidence="2" id="KW-0812">Transmembrane</keyword>
<accession>A0A194QRM4</accession>
<feature type="signal peptide" evidence="6">
    <location>
        <begin position="1"/>
        <end position="20"/>
    </location>
</feature>
<dbReference type="PANTHER" id="PTHR21261">
    <property type="entry name" value="BEAT PROTEIN"/>
    <property type="match status" value="1"/>
</dbReference>
<proteinExistence type="predicted"/>
<evidence type="ECO:0000313" key="9">
    <source>
        <dbReference type="Proteomes" id="UP000053240"/>
    </source>
</evidence>
<feature type="domain" description="Ig-like" evidence="7">
    <location>
        <begin position="137"/>
        <end position="229"/>
    </location>
</feature>
<dbReference type="InterPro" id="IPR036179">
    <property type="entry name" value="Ig-like_dom_sf"/>
</dbReference>
<evidence type="ECO:0000256" key="1">
    <source>
        <dbReference type="ARBA" id="ARBA00004167"/>
    </source>
</evidence>
<dbReference type="InParanoid" id="A0A194QRM4"/>
<dbReference type="InterPro" id="IPR013783">
    <property type="entry name" value="Ig-like_fold"/>
</dbReference>